<dbReference type="AlphaFoldDB" id="A0A6H1ZG04"/>
<accession>A0A6H1ZG04</accession>
<gene>
    <name evidence="1" type="ORF">TM448A00538_0005</name>
</gene>
<organism evidence="1">
    <name type="scientific">viral metagenome</name>
    <dbReference type="NCBI Taxonomy" id="1070528"/>
    <lineage>
        <taxon>unclassified sequences</taxon>
        <taxon>metagenomes</taxon>
        <taxon>organismal metagenomes</taxon>
    </lineage>
</organism>
<evidence type="ECO:0000313" key="1">
    <source>
        <dbReference type="EMBL" id="QJA46843.1"/>
    </source>
</evidence>
<protein>
    <submittedName>
        <fullName evidence="1">Uncharacterized protein</fullName>
    </submittedName>
</protein>
<sequence>MKRKLFYVIALLCIATSLNAQTLTWKNYRLRLHQLTADTIAVTDAYVQYLTVDTVIVQKYYYQQEIGIVDSSTYWVSSTNDTLKLSMDQLKLYAIELEDDNVRVASLDTLGYAYFKRVGINVDPTKRLSISDGTDTFHQDVTSDKWTLFNDAGTPLAIITADSVGNLIIVGDLAVNGGDITTTGDLTITPAGDDVLLDAGLTVGSTTQAGDNNLRVEGTSALVGNVTCSGDIAVNGGDITSSGALTVTPGAGTNLNVILSTTGDFAVNTDDLYVDTSSGYAGIGTTGPNSKLHVYSLADATSAGNGQLRVGGDQNTLGNKYLSLGVNQTSNYVFVQGTNAGIGYVSLGLQIDGGNVGIGTTAPSAKLDVFGSLRISKSSGGGCYTNISHETGDMIIDLYGVNTQLGIQVGGSIKFWMANDGKVGLGGTTGPASTLSINGNLGIGATYATIAAPSDGVIIEGRAGFGTTVPQAQLSQVSATPGWYMTDRDLNIIRTSLAQATDTAAVYIEADGTPSLTFAGTDGDVYSLTINTSDQAVFSGASGVSLGTDALLMSTNTANYILRSDGTDYSPVKFDDSADLAGFMDDETGTGLAVFGTSPTITTPTFSGIVTGAAALRGTNSFTTTATADTIVISGVSASSIFVVSINDATPVANDLLGWTATTDTLFVHRVAGTTSGLAYSYIRIN</sequence>
<reference evidence="1" key="1">
    <citation type="submission" date="2020-03" db="EMBL/GenBank/DDBJ databases">
        <title>The deep terrestrial virosphere.</title>
        <authorList>
            <person name="Holmfeldt K."/>
            <person name="Nilsson E."/>
            <person name="Simone D."/>
            <person name="Lopez-Fernandez M."/>
            <person name="Wu X."/>
            <person name="de Brujin I."/>
            <person name="Lundin D."/>
            <person name="Andersson A."/>
            <person name="Bertilsson S."/>
            <person name="Dopson M."/>
        </authorList>
    </citation>
    <scope>NUCLEOTIDE SEQUENCE</scope>
    <source>
        <strain evidence="1">TM448A00538</strain>
    </source>
</reference>
<dbReference type="EMBL" id="MT144023">
    <property type="protein sequence ID" value="QJA46843.1"/>
    <property type="molecule type" value="Genomic_DNA"/>
</dbReference>
<proteinExistence type="predicted"/>
<name>A0A6H1ZG04_9ZZZZ</name>